<evidence type="ECO:0008006" key="3">
    <source>
        <dbReference type="Google" id="ProtNLM"/>
    </source>
</evidence>
<sequence>MKTLTIYQIQQALTQVVKSFQHVDAYKVEVSMWDHTQQPILQLYVACTINNEHTSIHTRAQSLPDALDEIKQWYKRITSLQFSLN</sequence>
<dbReference type="Proteomes" id="UP001168528">
    <property type="component" value="Unassembled WGS sequence"/>
</dbReference>
<organism evidence="1 2">
    <name type="scientific">Rhodocytophaga aerolata</name>
    <dbReference type="NCBI Taxonomy" id="455078"/>
    <lineage>
        <taxon>Bacteria</taxon>
        <taxon>Pseudomonadati</taxon>
        <taxon>Bacteroidota</taxon>
        <taxon>Cytophagia</taxon>
        <taxon>Cytophagales</taxon>
        <taxon>Rhodocytophagaceae</taxon>
        <taxon>Rhodocytophaga</taxon>
    </lineage>
</organism>
<dbReference type="EMBL" id="JAUKPO010000006">
    <property type="protein sequence ID" value="MDO1447239.1"/>
    <property type="molecule type" value="Genomic_DNA"/>
</dbReference>
<keyword evidence="2" id="KW-1185">Reference proteome</keyword>
<name>A0ABT8R570_9BACT</name>
<accession>A0ABT8R570</accession>
<evidence type="ECO:0000313" key="1">
    <source>
        <dbReference type="EMBL" id="MDO1447239.1"/>
    </source>
</evidence>
<evidence type="ECO:0000313" key="2">
    <source>
        <dbReference type="Proteomes" id="UP001168528"/>
    </source>
</evidence>
<dbReference type="RefSeq" id="WP_302038039.1">
    <property type="nucleotide sequence ID" value="NZ_JAUKPO010000006.1"/>
</dbReference>
<comment type="caution">
    <text evidence="1">The sequence shown here is derived from an EMBL/GenBank/DDBJ whole genome shotgun (WGS) entry which is preliminary data.</text>
</comment>
<proteinExistence type="predicted"/>
<reference evidence="1" key="1">
    <citation type="submission" date="2023-07" db="EMBL/GenBank/DDBJ databases">
        <title>The genome sequence of Rhodocytophaga aerolata KACC 12507.</title>
        <authorList>
            <person name="Zhang X."/>
        </authorList>
    </citation>
    <scope>NUCLEOTIDE SEQUENCE</scope>
    <source>
        <strain evidence="1">KACC 12507</strain>
    </source>
</reference>
<gene>
    <name evidence="1" type="ORF">Q0590_13295</name>
</gene>
<protein>
    <recommendedName>
        <fullName evidence="3">HPF/RaiA family ribosome-associated protein</fullName>
    </recommendedName>
</protein>